<feature type="compositionally biased region" description="Basic and acidic residues" evidence="2">
    <location>
        <begin position="1391"/>
        <end position="1410"/>
    </location>
</feature>
<feature type="domain" description="RNA helicase aquarius beta-barrel" evidence="6">
    <location>
        <begin position="509"/>
        <end position="681"/>
    </location>
</feature>
<feature type="compositionally biased region" description="Acidic residues" evidence="2">
    <location>
        <begin position="1411"/>
        <end position="1440"/>
    </location>
</feature>
<dbReference type="InterPro" id="IPR047187">
    <property type="entry name" value="SF1_C_Upf1"/>
</dbReference>
<evidence type="ECO:0000259" key="7">
    <source>
        <dbReference type="Pfam" id="PF21144"/>
    </source>
</evidence>
<dbReference type="PANTHER" id="PTHR10887:SF5">
    <property type="entry name" value="RNA HELICASE AQUARIUS"/>
    <property type="match status" value="1"/>
</dbReference>
<dbReference type="Proteomes" id="UP001209540">
    <property type="component" value="Unassembled WGS sequence"/>
</dbReference>
<dbReference type="InterPro" id="IPR026300">
    <property type="entry name" value="CWF11_fam"/>
</dbReference>
<evidence type="ECO:0000256" key="1">
    <source>
        <dbReference type="PIRNR" id="PIRNR038901"/>
    </source>
</evidence>
<comment type="function">
    <text evidence="1">Involved in mRNA splicing where it associates with cdc5 and the other cwf proteins as part of the spliceosome.</text>
</comment>
<dbReference type="GO" id="GO:0003729">
    <property type="term" value="F:mRNA binding"/>
    <property type="evidence" value="ECO:0007669"/>
    <property type="project" value="TreeGrafter"/>
</dbReference>
<dbReference type="InterPro" id="IPR041677">
    <property type="entry name" value="DNA2/NAM7_AAA_11"/>
</dbReference>
<sequence length="1440" mass="166207">MYQHTTLPHHAPPSEVAAGHGTRQRNLTLEDINSDAISKIAQKHYSTSKKPKWDPSVVETIVEKELDNFNSRKIMLLEYTQYLEKYLWPFFDADTATLNHVLSICLLVNEKFRQRVSPWDTFTSDPSKFVSFFGRVTRLLVPPQSEELSLRIRRIILNFFIHCFQSLENPLVRKECLKLVPITIWSNLAQDSRREAIMNEYVHLRKLWNSAKKKFDATSGEAKEVLLFEQKWLSTILTQFIETIYQIPKEGQVDQEIIRHCECFLELLIDLEAQLPTRRFFNTLLDDHAIVVLCRLAPMIERENKDVERMKQMLETLAFYAKFEINDQTGLALTQVDMTEAHSSELIRLQHIIFRNFKNDVPDLPLANLGSIDTREDLLWHFEPVPIEKLVQICEAIHIRSRPTSDAIGSQIDAKKFLLESVIAKYEKRVSQVERINSLPLYPDEQTLFNDSLVQTQFYSGEGPLALPKLNLQFLTIHDYLLRNFTLFRLESSYEIRQDIEDVAKRLAPRLTYPDRKTEFAGWARMALPLEHVNIIDVAQPNLGENHPAHVTADITYNVGKYTHSIRREWDSLRKHDIVFLLTIEANEKTIEKYTDNKDFKTHYGIKYVRGCEVIDMIGSDGRPIDEMRRPTVEERATRWSGAQRTLRVALDPNQYKLDMDRVNRHKGEDVHETFNILVRRKPQENNFKAVLETIRDLMQSDLVVPDWLQKVFLGYGDPSSAHYTNMPDRIRELNFRDTFLDWDHLKESFPGKSVEPAESISAPVEPPYIINSVEQQEEEKPRKKSKKSAAPPQETPEQLQVSTYKVPNMGPYPQDIPKQNSVHFTPVQVEAIRSGMNHGLTMVVGPPGTGKTDVAVQTIANLYHNNPNQHTLIVTHSNQALNQIFEKIMQLDIDSNHLVRLGHGEEELNTELSFSKYGRVSSFLERRLELLQEVDRLAKSLGIPGEHGSTCETAGYFYRNHILTLWDQYIGNTSATDDIRNDFPFAYFFSNAPNPVFTDDMDAEQALEAAQGCFRHLQRMFGELEEIRAFELLRTGYDRANYLITKEAKIIAMTCTHAALKRSELVGLNFKYDNIIMEEAAQILEVETFIPMLLQEPEDGKSRLKRVILIGDHNQLPPVVKNMAFQQYGNMEQSLFTRFVRLGVPTIQLNAQGRARSSIAALYSWRYNGLDDLPVIASTEAYQNANAGITYEYQLIDVGKYQGKGETEPVPYFYQNLGEAEYIVAMYQYMRLVGYPAEKISILTTYNGQKALISDVLERRCSWNPYFGKPGIVTTVDQYQGQQNDYVLLSLVRTKSVGHIRDVRRLIVAMSRAKLGLYIFCRKELFENCYELRPVFEKLLERPVKLSLRPNETYMATRSVNDYSEAETMENVEELGKLVYKLSQEQVESVQKEVETKQAEQERETKDEEMKDEDEDEEEAKGEEGEAMDAEDAADVNNE</sequence>
<comment type="caution">
    <text evidence="8">The sequence shown here is derived from an EMBL/GenBank/DDBJ whole genome shotgun (WGS) entry which is preliminary data.</text>
</comment>
<dbReference type="GO" id="GO:0071013">
    <property type="term" value="C:catalytic step 2 spliceosome"/>
    <property type="evidence" value="ECO:0007669"/>
    <property type="project" value="TreeGrafter"/>
</dbReference>
<feature type="region of interest" description="Disordered" evidence="2">
    <location>
        <begin position="775"/>
        <end position="801"/>
    </location>
</feature>
<comment type="subunit">
    <text evidence="1">Belongs to the 40S cdc5-associated complex (or cwf complex), a spliceosome sub-complex reminiscent of a late-stage spliceosome.</text>
</comment>
<reference evidence="8" key="2">
    <citation type="submission" date="2023-02" db="EMBL/GenBank/DDBJ databases">
        <authorList>
            <consortium name="DOE Joint Genome Institute"/>
            <person name="Mondo S.J."/>
            <person name="Chang Y."/>
            <person name="Wang Y."/>
            <person name="Ahrendt S."/>
            <person name="Andreopoulos W."/>
            <person name="Barry K."/>
            <person name="Beard J."/>
            <person name="Benny G.L."/>
            <person name="Blankenship S."/>
            <person name="Bonito G."/>
            <person name="Cuomo C."/>
            <person name="Desiro A."/>
            <person name="Gervers K.A."/>
            <person name="Hundley H."/>
            <person name="Kuo A."/>
            <person name="LaButti K."/>
            <person name="Lang B.F."/>
            <person name="Lipzen A."/>
            <person name="O'Donnell K."/>
            <person name="Pangilinan J."/>
            <person name="Reynolds N."/>
            <person name="Sandor L."/>
            <person name="Smith M.W."/>
            <person name="Tsang A."/>
            <person name="Grigoriev I.V."/>
            <person name="Stajich J.E."/>
            <person name="Spatafora J.W."/>
        </authorList>
    </citation>
    <scope>NUCLEOTIDE SEQUENCE</scope>
    <source>
        <strain evidence="8">RSA 2281</strain>
    </source>
</reference>
<dbReference type="Gene3D" id="3.40.50.300">
    <property type="entry name" value="P-loop containing nucleotide triphosphate hydrolases"/>
    <property type="match status" value="2"/>
</dbReference>
<dbReference type="GO" id="GO:0045292">
    <property type="term" value="P:mRNA cis splicing, via spliceosome"/>
    <property type="evidence" value="ECO:0007669"/>
    <property type="project" value="UniProtKB-UniRule"/>
</dbReference>
<dbReference type="SUPFAM" id="SSF52540">
    <property type="entry name" value="P-loop containing nucleoside triphosphate hydrolases"/>
    <property type="match status" value="1"/>
</dbReference>
<dbReference type="InterPro" id="IPR045055">
    <property type="entry name" value="DNA2/NAM7-like"/>
</dbReference>
<dbReference type="CDD" id="cd18808">
    <property type="entry name" value="SF1_C_Upf1"/>
    <property type="match status" value="1"/>
</dbReference>
<evidence type="ECO:0000313" key="8">
    <source>
        <dbReference type="EMBL" id="KAI9271849.1"/>
    </source>
</evidence>
<protein>
    <recommendedName>
        <fullName evidence="1">Pre-mRNA-splicing factor</fullName>
    </recommendedName>
</protein>
<comment type="similarity">
    <text evidence="1">Belongs to the CWF11 family.</text>
</comment>
<dbReference type="GO" id="GO:0005684">
    <property type="term" value="C:U2-type spliceosomal complex"/>
    <property type="evidence" value="ECO:0007669"/>
    <property type="project" value="UniProtKB-UniRule"/>
</dbReference>
<dbReference type="Pfam" id="PF13087">
    <property type="entry name" value="AAA_12"/>
    <property type="match status" value="1"/>
</dbReference>
<organism evidence="8 9">
    <name type="scientific">Phascolomyces articulosus</name>
    <dbReference type="NCBI Taxonomy" id="60185"/>
    <lineage>
        <taxon>Eukaryota</taxon>
        <taxon>Fungi</taxon>
        <taxon>Fungi incertae sedis</taxon>
        <taxon>Mucoromycota</taxon>
        <taxon>Mucoromycotina</taxon>
        <taxon>Mucoromycetes</taxon>
        <taxon>Mucorales</taxon>
        <taxon>Lichtheimiaceae</taxon>
        <taxon>Phascolomyces</taxon>
    </lineage>
</organism>
<dbReference type="CDD" id="cd17935">
    <property type="entry name" value="EEXXQc_AQR"/>
    <property type="match status" value="1"/>
</dbReference>
<dbReference type="EMBL" id="JAIXMP010000006">
    <property type="protein sequence ID" value="KAI9271849.1"/>
    <property type="molecule type" value="Genomic_DNA"/>
</dbReference>
<dbReference type="PIRSF" id="PIRSF038901">
    <property type="entry name" value="AQR_cwf11"/>
    <property type="match status" value="1"/>
</dbReference>
<dbReference type="Pfam" id="PF21143">
    <property type="entry name" value="Aquarius_N_2nd"/>
    <property type="match status" value="1"/>
</dbReference>
<dbReference type="InterPro" id="IPR048966">
    <property type="entry name" value="Aquarius_b-barrel"/>
</dbReference>
<keyword evidence="1" id="KW-0508">mRNA splicing</keyword>
<accession>A0AAD5K6S6</accession>
<reference evidence="8" key="1">
    <citation type="journal article" date="2022" name="IScience">
        <title>Evolution of zygomycete secretomes and the origins of terrestrial fungal ecologies.</title>
        <authorList>
            <person name="Chang Y."/>
            <person name="Wang Y."/>
            <person name="Mondo S."/>
            <person name="Ahrendt S."/>
            <person name="Andreopoulos W."/>
            <person name="Barry K."/>
            <person name="Beard J."/>
            <person name="Benny G.L."/>
            <person name="Blankenship S."/>
            <person name="Bonito G."/>
            <person name="Cuomo C."/>
            <person name="Desiro A."/>
            <person name="Gervers K.A."/>
            <person name="Hundley H."/>
            <person name="Kuo A."/>
            <person name="LaButti K."/>
            <person name="Lang B.F."/>
            <person name="Lipzen A."/>
            <person name="O'Donnell K."/>
            <person name="Pangilinan J."/>
            <person name="Reynolds N."/>
            <person name="Sandor L."/>
            <person name="Smith M.E."/>
            <person name="Tsang A."/>
            <person name="Grigoriev I.V."/>
            <person name="Stajich J.E."/>
            <person name="Spatafora J.W."/>
        </authorList>
    </citation>
    <scope>NUCLEOTIDE SEQUENCE</scope>
    <source>
        <strain evidence="8">RSA 2281</strain>
    </source>
</reference>
<keyword evidence="9" id="KW-1185">Reference proteome</keyword>
<comment type="subcellular location">
    <subcellularLocation>
        <location evidence="1">Nucleus</location>
    </subcellularLocation>
</comment>
<dbReference type="PANTHER" id="PTHR10887">
    <property type="entry name" value="DNA2/NAM7 HELICASE FAMILY"/>
    <property type="match status" value="1"/>
</dbReference>
<dbReference type="Pfam" id="PF13086">
    <property type="entry name" value="AAA_11"/>
    <property type="match status" value="1"/>
</dbReference>
<evidence type="ECO:0000259" key="5">
    <source>
        <dbReference type="Pfam" id="PF16399"/>
    </source>
</evidence>
<dbReference type="FunFam" id="3.40.50.300:FF:000507">
    <property type="entry name" value="Pre-mRNA-splicing factor"/>
    <property type="match status" value="1"/>
</dbReference>
<dbReference type="FunFam" id="3.40.50.300:FF:003210">
    <property type="entry name" value="RNA helicase aquarius"/>
    <property type="match status" value="1"/>
</dbReference>
<feature type="domain" description="DNA2/NAM7 helicase-like C-terminal" evidence="4">
    <location>
        <begin position="1132"/>
        <end position="1324"/>
    </location>
</feature>
<name>A0AAD5K6S6_9FUNG</name>
<dbReference type="InterPro" id="IPR048967">
    <property type="entry name" value="Aquarius_insert"/>
</dbReference>
<evidence type="ECO:0000259" key="3">
    <source>
        <dbReference type="Pfam" id="PF13086"/>
    </source>
</evidence>
<dbReference type="InterPro" id="IPR041679">
    <property type="entry name" value="DNA2/NAM7-like_C"/>
</dbReference>
<proteinExistence type="inferred from homology"/>
<evidence type="ECO:0000256" key="2">
    <source>
        <dbReference type="SAM" id="MobiDB-lite"/>
    </source>
</evidence>
<feature type="region of interest" description="Disordered" evidence="2">
    <location>
        <begin position="1391"/>
        <end position="1440"/>
    </location>
</feature>
<evidence type="ECO:0000259" key="4">
    <source>
        <dbReference type="Pfam" id="PF13087"/>
    </source>
</evidence>
<keyword evidence="1" id="KW-0507">mRNA processing</keyword>
<feature type="domain" description="DNA2/NAM7 helicase helicase" evidence="3">
    <location>
        <begin position="829"/>
        <end position="1123"/>
    </location>
</feature>
<gene>
    <name evidence="8" type="ORF">BDA99DRAFT_557056</name>
</gene>
<feature type="domain" description="RNA helicase aquarius N-terminal" evidence="5">
    <location>
        <begin position="37"/>
        <end position="429"/>
    </location>
</feature>
<keyword evidence="1" id="KW-0539">Nucleus</keyword>
<dbReference type="Pfam" id="PF21144">
    <property type="entry name" value="Aquarius_N_3rd"/>
    <property type="match status" value="1"/>
</dbReference>
<feature type="domain" description="RNA helicase aquarius insertion" evidence="7">
    <location>
        <begin position="730"/>
        <end position="816"/>
    </location>
</feature>
<dbReference type="Pfam" id="PF16399">
    <property type="entry name" value="Aquarius_N_1st"/>
    <property type="match status" value="1"/>
</dbReference>
<evidence type="ECO:0000259" key="6">
    <source>
        <dbReference type="Pfam" id="PF21143"/>
    </source>
</evidence>
<dbReference type="GO" id="GO:0004386">
    <property type="term" value="F:helicase activity"/>
    <property type="evidence" value="ECO:0007669"/>
    <property type="project" value="InterPro"/>
</dbReference>
<dbReference type="InterPro" id="IPR032174">
    <property type="entry name" value="Aquarius_N"/>
</dbReference>
<evidence type="ECO:0000313" key="9">
    <source>
        <dbReference type="Proteomes" id="UP001209540"/>
    </source>
</evidence>
<feature type="region of interest" description="Disordered" evidence="2">
    <location>
        <begin position="1"/>
        <end position="21"/>
    </location>
</feature>
<dbReference type="InterPro" id="IPR027417">
    <property type="entry name" value="P-loop_NTPase"/>
</dbReference>